<evidence type="ECO:0000313" key="2">
    <source>
        <dbReference type="Proteomes" id="UP000176303"/>
    </source>
</evidence>
<proteinExistence type="predicted"/>
<comment type="caution">
    <text evidence="1">The sequence shown here is derived from an EMBL/GenBank/DDBJ whole genome shotgun (WGS) entry which is preliminary data.</text>
</comment>
<dbReference type="EMBL" id="MGDZ01000002">
    <property type="protein sequence ID" value="OGL74308.1"/>
    <property type="molecule type" value="Genomic_DNA"/>
</dbReference>
<evidence type="ECO:0000313" key="1">
    <source>
        <dbReference type="EMBL" id="OGL74308.1"/>
    </source>
</evidence>
<name>A0A1F7U925_9BACT</name>
<dbReference type="Proteomes" id="UP000176303">
    <property type="component" value="Unassembled WGS sequence"/>
</dbReference>
<protein>
    <submittedName>
        <fullName evidence="1">Uncharacterized protein</fullName>
    </submittedName>
</protein>
<dbReference type="AlphaFoldDB" id="A0A1F7U925"/>
<sequence>MEHLSFVRPASWAEVLSEWRDREAEWGWEEVWRSRGFESWDAWRATYTAPLQFQERTWEMYRVDEPAVLIPKMWAVAYSGWKRYYPVGAGKAQLADIARHPDLPANSKVIGLRKSFPGPTTIIGIRQGEELAVFEGLHRCATIALEAQNQRQVARELTIALTEFGSDEAGLFEKAITQKA</sequence>
<reference evidence="1 2" key="1">
    <citation type="journal article" date="2016" name="Nat. Commun.">
        <title>Thousands of microbial genomes shed light on interconnected biogeochemical processes in an aquifer system.</title>
        <authorList>
            <person name="Anantharaman K."/>
            <person name="Brown C.T."/>
            <person name="Hug L.A."/>
            <person name="Sharon I."/>
            <person name="Castelle C.J."/>
            <person name="Probst A.J."/>
            <person name="Thomas B.C."/>
            <person name="Singh A."/>
            <person name="Wilkins M.J."/>
            <person name="Karaoz U."/>
            <person name="Brodie E.L."/>
            <person name="Williams K.H."/>
            <person name="Hubbard S.S."/>
            <person name="Banfield J.F."/>
        </authorList>
    </citation>
    <scope>NUCLEOTIDE SEQUENCE [LARGE SCALE GENOMIC DNA]</scope>
</reference>
<organism evidence="1 2">
    <name type="scientific">Candidatus Uhrbacteria bacterium RIFCSPHIGHO2_02_FULL_57_19</name>
    <dbReference type="NCBI Taxonomy" id="1802391"/>
    <lineage>
        <taxon>Bacteria</taxon>
        <taxon>Candidatus Uhriibacteriota</taxon>
    </lineage>
</organism>
<accession>A0A1F7U925</accession>
<gene>
    <name evidence="1" type="ORF">A3D72_04065</name>
</gene>